<feature type="compositionally biased region" description="Polar residues" evidence="1">
    <location>
        <begin position="105"/>
        <end position="122"/>
    </location>
</feature>
<gene>
    <name evidence="2" type="ORF">MERR_LOCUS26233</name>
</gene>
<dbReference type="AlphaFoldDB" id="A0A6D2J775"/>
<evidence type="ECO:0000256" key="1">
    <source>
        <dbReference type="SAM" id="MobiDB-lite"/>
    </source>
</evidence>
<name>A0A6D2J775_9BRAS</name>
<evidence type="ECO:0000313" key="2">
    <source>
        <dbReference type="EMBL" id="CAA7038998.1"/>
    </source>
</evidence>
<dbReference type="PANTHER" id="PTHR34067:SF20">
    <property type="entry name" value="OS08G0206700 PROTEIN"/>
    <property type="match status" value="1"/>
</dbReference>
<feature type="compositionally biased region" description="Basic and acidic residues" evidence="1">
    <location>
        <begin position="340"/>
        <end position="354"/>
    </location>
</feature>
<feature type="compositionally biased region" description="Basic and acidic residues" evidence="1">
    <location>
        <begin position="304"/>
        <end position="313"/>
    </location>
</feature>
<evidence type="ECO:0000313" key="3">
    <source>
        <dbReference type="Proteomes" id="UP000467841"/>
    </source>
</evidence>
<reference evidence="2" key="1">
    <citation type="submission" date="2020-01" db="EMBL/GenBank/DDBJ databases">
        <authorList>
            <person name="Mishra B."/>
        </authorList>
    </citation>
    <scope>NUCLEOTIDE SEQUENCE [LARGE SCALE GENOMIC DNA]</scope>
</reference>
<keyword evidence="3" id="KW-1185">Reference proteome</keyword>
<feature type="compositionally biased region" description="Polar residues" evidence="1">
    <location>
        <begin position="362"/>
        <end position="383"/>
    </location>
</feature>
<evidence type="ECO:0008006" key="4">
    <source>
        <dbReference type="Google" id="ProtNLM"/>
    </source>
</evidence>
<feature type="compositionally biased region" description="Acidic residues" evidence="1">
    <location>
        <begin position="129"/>
        <end position="142"/>
    </location>
</feature>
<comment type="caution">
    <text evidence="2">The sequence shown here is derived from an EMBL/GenBank/DDBJ whole genome shotgun (WGS) entry which is preliminary data.</text>
</comment>
<sequence>MLRQLPPTVTADQTPDWLPVGWIVHSTVLKRGRQTRTYTHLGTGKKFSTKDQVLEYIKMQKIREEREFGVHRRKLKASQDREAAIETPSWLQDYWKTGSYSGNQSNTISENVSNVPQTNSKLEASENQNDMESESSSEDNEETGCNQIAYIIDESEEDLSETEYFEYKCSQANVETPIRSQPERMKKLDSRAKTQCVFEDEEMNSDGDKKLPESKEEAHLEEQNLHDAVVEYGDKEREIFPGLTGTFSIEINLDPSDCLVEKDLNKSWTEGIETRNVDIRDEQGNDLMHMNAPSSKVVEESQESGDKSEEPSKVVETTQESGDKSEEPLEAQAAQEETANESRRSVFFPDREAPPHSLLVFGNSNAADDLINTITTPEKNISGGSIKRGEKKAKPCSSKNIKKKDTEQKKPQNEEKGSSSSVSMEKETIDWPKPCPYFAFEPITRSFQEEDDSVIRRYLEQHVTAASGSAVDDSNRRPLPDFGLPCFSKIKISSLNEEEPESKKMKFPDPPPCVQFASSSLDGCSFRKRTVAGN</sequence>
<proteinExistence type="predicted"/>
<protein>
    <recommendedName>
        <fullName evidence="4">MBD domain-containing protein</fullName>
    </recommendedName>
</protein>
<organism evidence="2 3">
    <name type="scientific">Microthlaspi erraticum</name>
    <dbReference type="NCBI Taxonomy" id="1685480"/>
    <lineage>
        <taxon>Eukaryota</taxon>
        <taxon>Viridiplantae</taxon>
        <taxon>Streptophyta</taxon>
        <taxon>Embryophyta</taxon>
        <taxon>Tracheophyta</taxon>
        <taxon>Spermatophyta</taxon>
        <taxon>Magnoliopsida</taxon>
        <taxon>eudicotyledons</taxon>
        <taxon>Gunneridae</taxon>
        <taxon>Pentapetalae</taxon>
        <taxon>rosids</taxon>
        <taxon>malvids</taxon>
        <taxon>Brassicales</taxon>
        <taxon>Brassicaceae</taxon>
        <taxon>Coluteocarpeae</taxon>
        <taxon>Microthlaspi</taxon>
    </lineage>
</organism>
<dbReference type="InterPro" id="IPR038945">
    <property type="entry name" value="MBD13-like"/>
</dbReference>
<feature type="compositionally biased region" description="Basic and acidic residues" evidence="1">
    <location>
        <begin position="403"/>
        <end position="417"/>
    </location>
</feature>
<feature type="region of interest" description="Disordered" evidence="1">
    <location>
        <begin position="267"/>
        <end position="428"/>
    </location>
</feature>
<dbReference type="PANTHER" id="PTHR34067">
    <property type="entry name" value="OS04G0193200 PROTEIN"/>
    <property type="match status" value="1"/>
</dbReference>
<feature type="compositionally biased region" description="Basic and acidic residues" evidence="1">
    <location>
        <begin position="272"/>
        <end position="283"/>
    </location>
</feature>
<dbReference type="Gene3D" id="3.30.890.10">
    <property type="entry name" value="Methyl-cpg-binding Protein 2, Chain A"/>
    <property type="match status" value="1"/>
</dbReference>
<accession>A0A6D2J775</accession>
<dbReference type="OrthoDB" id="10072024at2759"/>
<dbReference type="EMBL" id="CACVBM020001203">
    <property type="protein sequence ID" value="CAA7038998.1"/>
    <property type="molecule type" value="Genomic_DNA"/>
</dbReference>
<feature type="region of interest" description="Disordered" evidence="1">
    <location>
        <begin position="105"/>
        <end position="143"/>
    </location>
</feature>
<dbReference type="Proteomes" id="UP000467841">
    <property type="component" value="Unassembled WGS sequence"/>
</dbReference>